<organism evidence="2 3">
    <name type="scientific">Punica granatum</name>
    <name type="common">Pomegranate</name>
    <dbReference type="NCBI Taxonomy" id="22663"/>
    <lineage>
        <taxon>Eukaryota</taxon>
        <taxon>Viridiplantae</taxon>
        <taxon>Streptophyta</taxon>
        <taxon>Embryophyta</taxon>
        <taxon>Tracheophyta</taxon>
        <taxon>Spermatophyta</taxon>
        <taxon>Magnoliopsida</taxon>
        <taxon>eudicotyledons</taxon>
        <taxon>Gunneridae</taxon>
        <taxon>Pentapetalae</taxon>
        <taxon>rosids</taxon>
        <taxon>malvids</taxon>
        <taxon>Myrtales</taxon>
        <taxon>Lythraceae</taxon>
        <taxon>Punica</taxon>
    </lineage>
</organism>
<dbReference type="EMBL" id="PGOL01000560">
    <property type="protein sequence ID" value="PKI68363.1"/>
    <property type="molecule type" value="Genomic_DNA"/>
</dbReference>
<accession>A0A2I0KJI7</accession>
<dbReference type="Proteomes" id="UP000233551">
    <property type="component" value="Unassembled WGS sequence"/>
</dbReference>
<gene>
    <name evidence="2" type="ORF">CRG98_011271</name>
</gene>
<evidence type="ECO:0000256" key="1">
    <source>
        <dbReference type="SAM" id="MobiDB-lite"/>
    </source>
</evidence>
<dbReference type="AlphaFoldDB" id="A0A2I0KJI7"/>
<comment type="caution">
    <text evidence="2">The sequence shown here is derived from an EMBL/GenBank/DDBJ whole genome shotgun (WGS) entry which is preliminary data.</text>
</comment>
<evidence type="ECO:0000313" key="2">
    <source>
        <dbReference type="EMBL" id="PKI68363.1"/>
    </source>
</evidence>
<keyword evidence="3" id="KW-1185">Reference proteome</keyword>
<proteinExistence type="predicted"/>
<feature type="region of interest" description="Disordered" evidence="1">
    <location>
        <begin position="1"/>
        <end position="62"/>
    </location>
</feature>
<sequence length="148" mass="16223">MTAREVNTTIKRRQRREMNPFKRQHTGGKGGNDAAPTFWRSSSRRRSGTEGETEAGSPMERDGTFFVRSSELGISIFSSSSGTVKKATSFKNDLPPLLSLSLTEAFAMSVLWAFGPCSVARDKPGTCSARDYCARVDHYRPVCSSSAC</sequence>
<protein>
    <submittedName>
        <fullName evidence="2">Uncharacterized protein</fullName>
    </submittedName>
</protein>
<evidence type="ECO:0000313" key="3">
    <source>
        <dbReference type="Proteomes" id="UP000233551"/>
    </source>
</evidence>
<name>A0A2I0KJI7_PUNGR</name>
<reference evidence="2 3" key="1">
    <citation type="submission" date="2017-11" db="EMBL/GenBank/DDBJ databases">
        <title>De-novo sequencing of pomegranate (Punica granatum L.) genome.</title>
        <authorList>
            <person name="Akparov Z."/>
            <person name="Amiraslanov A."/>
            <person name="Hajiyeva S."/>
            <person name="Abbasov M."/>
            <person name="Kaur K."/>
            <person name="Hamwieh A."/>
            <person name="Solovyev V."/>
            <person name="Salamov A."/>
            <person name="Braich B."/>
            <person name="Kosarev P."/>
            <person name="Mahmoud A."/>
            <person name="Hajiyev E."/>
            <person name="Babayeva S."/>
            <person name="Izzatullayeva V."/>
            <person name="Mammadov A."/>
            <person name="Mammadov A."/>
            <person name="Sharifova S."/>
            <person name="Ojaghi J."/>
            <person name="Eynullazada K."/>
            <person name="Bayramov B."/>
            <person name="Abdulazimova A."/>
            <person name="Shahmuradov I."/>
        </authorList>
    </citation>
    <scope>NUCLEOTIDE SEQUENCE [LARGE SCALE GENOMIC DNA]</scope>
    <source>
        <strain evidence="3">cv. AG2017</strain>
        <tissue evidence="2">Leaf</tissue>
    </source>
</reference>